<sequence>MMLTLESPRRAGIILDCQITFSAVESALFWSV</sequence>
<organism evidence="1">
    <name type="scientific">Arundo donax</name>
    <name type="common">Giant reed</name>
    <name type="synonym">Donax arundinaceus</name>
    <dbReference type="NCBI Taxonomy" id="35708"/>
    <lineage>
        <taxon>Eukaryota</taxon>
        <taxon>Viridiplantae</taxon>
        <taxon>Streptophyta</taxon>
        <taxon>Embryophyta</taxon>
        <taxon>Tracheophyta</taxon>
        <taxon>Spermatophyta</taxon>
        <taxon>Magnoliopsida</taxon>
        <taxon>Liliopsida</taxon>
        <taxon>Poales</taxon>
        <taxon>Poaceae</taxon>
        <taxon>PACMAD clade</taxon>
        <taxon>Arundinoideae</taxon>
        <taxon>Arundineae</taxon>
        <taxon>Arundo</taxon>
    </lineage>
</organism>
<reference evidence="1" key="1">
    <citation type="submission" date="2014-09" db="EMBL/GenBank/DDBJ databases">
        <authorList>
            <person name="Magalhaes I.L.F."/>
            <person name="Oliveira U."/>
            <person name="Santos F.R."/>
            <person name="Vidigal T.H.D.A."/>
            <person name="Brescovit A.D."/>
            <person name="Santos A.J."/>
        </authorList>
    </citation>
    <scope>NUCLEOTIDE SEQUENCE</scope>
    <source>
        <tissue evidence="1">Shoot tissue taken approximately 20 cm above the soil surface</tissue>
    </source>
</reference>
<accession>A0A0A9H5Y3</accession>
<name>A0A0A9H5Y3_ARUDO</name>
<dbReference type="EMBL" id="GBRH01166687">
    <property type="protein sequence ID" value="JAE31209.1"/>
    <property type="molecule type" value="Transcribed_RNA"/>
</dbReference>
<reference evidence="1" key="2">
    <citation type="journal article" date="2015" name="Data Brief">
        <title>Shoot transcriptome of the giant reed, Arundo donax.</title>
        <authorList>
            <person name="Barrero R.A."/>
            <person name="Guerrero F.D."/>
            <person name="Moolhuijzen P."/>
            <person name="Goolsby J.A."/>
            <person name="Tidwell J."/>
            <person name="Bellgard S.E."/>
            <person name="Bellgard M.I."/>
        </authorList>
    </citation>
    <scope>NUCLEOTIDE SEQUENCE</scope>
    <source>
        <tissue evidence="1">Shoot tissue taken approximately 20 cm above the soil surface</tissue>
    </source>
</reference>
<proteinExistence type="predicted"/>
<protein>
    <submittedName>
        <fullName evidence="1">Uncharacterized protein</fullName>
    </submittedName>
</protein>
<evidence type="ECO:0000313" key="1">
    <source>
        <dbReference type="EMBL" id="JAE31209.1"/>
    </source>
</evidence>
<dbReference type="AlphaFoldDB" id="A0A0A9H5Y3"/>